<gene>
    <name evidence="2" type="ORF">Ari01nite_96140</name>
</gene>
<dbReference type="Proteomes" id="UP000636960">
    <property type="component" value="Unassembled WGS sequence"/>
</dbReference>
<dbReference type="SUPFAM" id="SSF103032">
    <property type="entry name" value="Hypothetical protein YwqG"/>
    <property type="match status" value="1"/>
</dbReference>
<dbReference type="EMBL" id="BOMV01000122">
    <property type="protein sequence ID" value="GIF02150.1"/>
    <property type="molecule type" value="Genomic_DNA"/>
</dbReference>
<organism evidence="2 3">
    <name type="scientific">Paractinoplanes rishiriensis</name>
    <dbReference type="NCBI Taxonomy" id="1050105"/>
    <lineage>
        <taxon>Bacteria</taxon>
        <taxon>Bacillati</taxon>
        <taxon>Actinomycetota</taxon>
        <taxon>Actinomycetes</taxon>
        <taxon>Micromonosporales</taxon>
        <taxon>Micromonosporaceae</taxon>
        <taxon>Paractinoplanes</taxon>
    </lineage>
</organism>
<reference evidence="2" key="1">
    <citation type="submission" date="2021-01" db="EMBL/GenBank/DDBJ databases">
        <title>Whole genome shotgun sequence of Actinoplanes rishiriensis NBRC 108556.</title>
        <authorList>
            <person name="Komaki H."/>
            <person name="Tamura T."/>
        </authorList>
    </citation>
    <scope>NUCLEOTIDE SEQUENCE</scope>
    <source>
        <strain evidence="2">NBRC 108556</strain>
    </source>
</reference>
<protein>
    <recommendedName>
        <fullName evidence="4">DUF1963 domain-containing protein</fullName>
    </recommendedName>
</protein>
<dbReference type="InterPro" id="IPR035948">
    <property type="entry name" value="YwqG-like_sf"/>
</dbReference>
<sequence>MAESGELLQGESEGWTVEVSGPIPAEPPPAAAAHAAQWEAVTGAALPSLRLRHAGSCDADARTTRLGGLPLLLPGSKWPTTGDGTPLALIAQLHCGEVNAAYGSQVLPAGMLLSFFYEVEEQAWGYDPKHAPYSRVIATDAAAAVATPVPEDVTVFPSFAMTAARVLTVPESDETRVEGLWADRTVYGSASAELYDAFEVDAASEAGPQHRVFGWPDLIQNPMQLHCQLAANGIYVGDSKGYRSRKAQRLLSGATDWILLCQIDTDDDVGWMWGDVGTLYFWIRRQDLAAADFTRTWTILQCT</sequence>
<feature type="region of interest" description="Disordered" evidence="1">
    <location>
        <begin position="1"/>
        <end position="30"/>
    </location>
</feature>
<comment type="caution">
    <text evidence="2">The sequence shown here is derived from an EMBL/GenBank/DDBJ whole genome shotgun (WGS) entry which is preliminary data.</text>
</comment>
<dbReference type="Pfam" id="PF09234">
    <property type="entry name" value="DUF1963"/>
    <property type="match status" value="1"/>
</dbReference>
<evidence type="ECO:0008006" key="4">
    <source>
        <dbReference type="Google" id="ProtNLM"/>
    </source>
</evidence>
<proteinExistence type="predicted"/>
<evidence type="ECO:0000256" key="1">
    <source>
        <dbReference type="SAM" id="MobiDB-lite"/>
    </source>
</evidence>
<accession>A0A919K9D0</accession>
<dbReference type="InterPro" id="IPR015315">
    <property type="entry name" value="DUF1963"/>
</dbReference>
<evidence type="ECO:0000313" key="2">
    <source>
        <dbReference type="EMBL" id="GIF02150.1"/>
    </source>
</evidence>
<dbReference type="PANTHER" id="PTHR36436">
    <property type="entry name" value="SLL5081 PROTEIN"/>
    <property type="match status" value="1"/>
</dbReference>
<keyword evidence="3" id="KW-1185">Reference proteome</keyword>
<dbReference type="Gene3D" id="2.30.320.10">
    <property type="entry name" value="YwqG-like"/>
    <property type="match status" value="1"/>
</dbReference>
<feature type="compositionally biased region" description="Low complexity" evidence="1">
    <location>
        <begin position="1"/>
        <end position="14"/>
    </location>
</feature>
<name>A0A919K9D0_9ACTN</name>
<evidence type="ECO:0000313" key="3">
    <source>
        <dbReference type="Proteomes" id="UP000636960"/>
    </source>
</evidence>
<dbReference type="PANTHER" id="PTHR36436:SF6">
    <property type="entry name" value="SLL5081 PROTEIN"/>
    <property type="match status" value="1"/>
</dbReference>
<dbReference type="AlphaFoldDB" id="A0A919K9D0"/>